<dbReference type="InterPro" id="IPR017853">
    <property type="entry name" value="GH"/>
</dbReference>
<dbReference type="PRINTS" id="PR00846">
    <property type="entry name" value="GLHYDRLASE56"/>
</dbReference>
<keyword evidence="2 5" id="KW-1015">Disulfide bond</keyword>
<dbReference type="InterPro" id="IPR018155">
    <property type="entry name" value="Hyaluronidase"/>
</dbReference>
<organism evidence="8 9">
    <name type="scientific">Strongyloides venezuelensis</name>
    <name type="common">Threadworm</name>
    <dbReference type="NCBI Taxonomy" id="75913"/>
    <lineage>
        <taxon>Eukaryota</taxon>
        <taxon>Metazoa</taxon>
        <taxon>Ecdysozoa</taxon>
        <taxon>Nematoda</taxon>
        <taxon>Chromadorea</taxon>
        <taxon>Rhabditida</taxon>
        <taxon>Tylenchina</taxon>
        <taxon>Panagrolaimomorpha</taxon>
        <taxon>Strongyloidoidea</taxon>
        <taxon>Strongyloididae</taxon>
        <taxon>Strongyloides</taxon>
    </lineage>
</organism>
<dbReference type="GO" id="GO:0030214">
    <property type="term" value="P:hyaluronan catabolic process"/>
    <property type="evidence" value="ECO:0007669"/>
    <property type="project" value="TreeGrafter"/>
</dbReference>
<dbReference type="PIRSF" id="PIRSF038193">
    <property type="entry name" value="Hyaluronidase"/>
    <property type="match status" value="1"/>
</dbReference>
<dbReference type="PANTHER" id="PTHR11769:SF35">
    <property type="entry name" value="HYALURONIDASE"/>
    <property type="match status" value="1"/>
</dbReference>
<dbReference type="EC" id="3.2.1.35" evidence="6"/>
<keyword evidence="7" id="KW-0732">Signal</keyword>
<sequence>MHSKLLFTKLSHVLMLTSLTIYSLEFNSTQFFWNVPSEKCTENNIHIPLKKFGIISNDNQAFNGNRIVLIYEVNVGLYPYLKKTNGSIESINGGIPQRTNITAHLEKLRNNIDRIIPNPKFNGPAIIDVEEWRPTYDSNWSSKRIYREESIKYVYERYPNISRKDAIEIAKGEFDRAALNFLLKTLKECQILRPLAIWGFYGMPICDENGLTRNSTFCYPEHDNRLISFLKFTDALYPSAYLYPGRSYAVKSMFVEDVITETMRLNDFIEKEGYSKKKIYVYHKFELDPYDDDVDKIEFYDPYQLCVTYKQSVEYGVDGLILWSTSKNMKKRCKSIQRYVEKELGFYVSYLGKFFDKCSDLLTSNNGKCVLRVKKKDSSKCDRFLKIENFKASCETGFYG</sequence>
<feature type="disulfide bond" evidence="5">
    <location>
        <begin position="40"/>
        <end position="333"/>
    </location>
</feature>
<evidence type="ECO:0000313" key="9">
    <source>
        <dbReference type="WBParaSite" id="SVE_0841400.1"/>
    </source>
</evidence>
<evidence type="ECO:0000313" key="8">
    <source>
        <dbReference type="Proteomes" id="UP000035680"/>
    </source>
</evidence>
<protein>
    <recommendedName>
        <fullName evidence="6">Hyaluronidase</fullName>
        <ecNumber evidence="6">3.2.1.35</ecNumber>
    </recommendedName>
</protein>
<proteinExistence type="inferred from homology"/>
<comment type="catalytic activity">
    <reaction evidence="6">
        <text>Random hydrolysis of (1-&gt;4)-linkages between N-acetyl-beta-D-glucosamine and D-glucuronate residues in hyaluronate.</text>
        <dbReference type="EC" id="3.2.1.35"/>
    </reaction>
</comment>
<keyword evidence="6" id="KW-0378">Hydrolase</keyword>
<dbReference type="Pfam" id="PF01630">
    <property type="entry name" value="Glyco_hydro_56"/>
    <property type="match status" value="1"/>
</dbReference>
<feature type="disulfide bond" evidence="5">
    <location>
        <begin position="358"/>
        <end position="369"/>
    </location>
</feature>
<dbReference type="Proteomes" id="UP000035680">
    <property type="component" value="Unassembled WGS sequence"/>
</dbReference>
<accession>A0A0K0FHP9</accession>
<evidence type="ECO:0000256" key="3">
    <source>
        <dbReference type="PIRNR" id="PIRNR038193"/>
    </source>
</evidence>
<feature type="active site" description="Proton donor" evidence="4">
    <location>
        <position position="130"/>
    </location>
</feature>
<dbReference type="PANTHER" id="PTHR11769">
    <property type="entry name" value="HYALURONIDASE"/>
    <property type="match status" value="1"/>
</dbReference>
<name>A0A0K0FHP9_STRVS</name>
<keyword evidence="8" id="KW-1185">Reference proteome</keyword>
<comment type="similarity">
    <text evidence="1 3 6">Belongs to the glycosyl hydrolase 56 family.</text>
</comment>
<keyword evidence="6" id="KW-0326">Glycosidase</keyword>
<evidence type="ECO:0000256" key="5">
    <source>
        <dbReference type="PIRSR" id="PIRSR038193-3"/>
    </source>
</evidence>
<dbReference type="STRING" id="75913.A0A0K0FHP9"/>
<feature type="signal peptide" evidence="7">
    <location>
        <begin position="1"/>
        <end position="23"/>
    </location>
</feature>
<reference evidence="9" key="2">
    <citation type="submission" date="2015-08" db="UniProtKB">
        <authorList>
            <consortium name="WormBaseParasite"/>
        </authorList>
    </citation>
    <scope>IDENTIFICATION</scope>
</reference>
<dbReference type="WBParaSite" id="SVE_0841400.1">
    <property type="protein sequence ID" value="SVE_0841400.1"/>
    <property type="gene ID" value="SVE_0841400"/>
</dbReference>
<evidence type="ECO:0000256" key="2">
    <source>
        <dbReference type="ARBA" id="ARBA00023157"/>
    </source>
</evidence>
<feature type="chain" id="PRO_5005329965" description="Hyaluronidase" evidence="7">
    <location>
        <begin position="24"/>
        <end position="400"/>
    </location>
</feature>
<evidence type="ECO:0000256" key="6">
    <source>
        <dbReference type="RuleBase" id="RU610713"/>
    </source>
</evidence>
<evidence type="ECO:0000256" key="1">
    <source>
        <dbReference type="ARBA" id="ARBA00008871"/>
    </source>
</evidence>
<dbReference type="InterPro" id="IPR013785">
    <property type="entry name" value="Aldolase_TIM"/>
</dbReference>
<reference evidence="8" key="1">
    <citation type="submission" date="2014-07" db="EMBL/GenBank/DDBJ databases">
        <authorList>
            <person name="Martin A.A"/>
            <person name="De Silva N."/>
        </authorList>
    </citation>
    <scope>NUCLEOTIDE SEQUENCE</scope>
</reference>
<dbReference type="GO" id="GO:0004415">
    <property type="term" value="F:hyalurononglucosaminidase activity"/>
    <property type="evidence" value="ECO:0007669"/>
    <property type="project" value="UniProtKB-UniRule"/>
</dbReference>
<evidence type="ECO:0000256" key="7">
    <source>
        <dbReference type="SAM" id="SignalP"/>
    </source>
</evidence>
<dbReference type="AlphaFoldDB" id="A0A0K0FHP9"/>
<evidence type="ECO:0000256" key="4">
    <source>
        <dbReference type="PIRSR" id="PIRSR038193-1"/>
    </source>
</evidence>
<dbReference type="Gene3D" id="3.20.20.70">
    <property type="entry name" value="Aldolase class I"/>
    <property type="match status" value="1"/>
</dbReference>
<feature type="disulfide bond" evidence="5">
    <location>
        <begin position="206"/>
        <end position="218"/>
    </location>
</feature>
<dbReference type="SUPFAM" id="SSF51445">
    <property type="entry name" value="(Trans)glycosidases"/>
    <property type="match status" value="1"/>
</dbReference>
<dbReference type="GO" id="GO:0005975">
    <property type="term" value="P:carbohydrate metabolic process"/>
    <property type="evidence" value="ECO:0007669"/>
    <property type="project" value="UniProtKB-UniRule"/>
</dbReference>